<dbReference type="Gene3D" id="3.90.550.10">
    <property type="entry name" value="Spore Coat Polysaccharide Biosynthesis Protein SpsA, Chain A"/>
    <property type="match status" value="1"/>
</dbReference>
<protein>
    <submittedName>
        <fullName evidence="1">CMP-N-acetylneuraminic acid synthetase</fullName>
    </submittedName>
</protein>
<evidence type="ECO:0000313" key="1">
    <source>
        <dbReference type="EMBL" id="TXC62636.1"/>
    </source>
</evidence>
<dbReference type="EMBL" id="VOQQ01000001">
    <property type="protein sequence ID" value="TXC62636.1"/>
    <property type="molecule type" value="Genomic_DNA"/>
</dbReference>
<comment type="caution">
    <text evidence="1">The sequence shown here is derived from an EMBL/GenBank/DDBJ whole genome shotgun (WGS) entry which is preliminary data.</text>
</comment>
<dbReference type="InterPro" id="IPR003329">
    <property type="entry name" value="Cytidylyl_trans"/>
</dbReference>
<name>A0A5C6TQY5_9SPHN</name>
<reference evidence="1 2" key="1">
    <citation type="journal article" date="2015" name="J. Microbiol.">
        <title>Sphingosinicella ginsenosidimutans sp. nov., with ginsenoside converting activity.</title>
        <authorList>
            <person name="Kim J.K."/>
            <person name="Kang M.S."/>
            <person name="Park S.C."/>
            <person name="Kim K.M."/>
            <person name="Choi K."/>
            <person name="Yoon M.H."/>
            <person name="Im W.T."/>
        </authorList>
    </citation>
    <scope>NUCLEOTIDE SEQUENCE [LARGE SCALE GENOMIC DNA]</scope>
    <source>
        <strain evidence="1 2">BS-11</strain>
    </source>
</reference>
<dbReference type="InterPro" id="IPR050793">
    <property type="entry name" value="CMP-NeuNAc_synthase"/>
</dbReference>
<sequence>MSGAERRPSVAALMIGRGGSSFRDKNILPVLGVPLLLWSASAARRSRHVTRFYCSSDCPRILETAAIAGYAPIARPAELATATAQSTDAVRHAFARMEQDGPIDILVVQHANVGTISEAQIDACIDLLIANPQATAVVPAHQRPDYHPMRAKRLTADGSLSPFVEEAGTVSANRQDLPTAYFFDHSFWVLRGRRAVFDPQGQAPWPCMGSRILPYETQGCHDVHDAADLETTAKWLIDNRIERPDFSGRKAA</sequence>
<dbReference type="RefSeq" id="WP_147042024.1">
    <property type="nucleotide sequence ID" value="NZ_BAABIR010000002.1"/>
</dbReference>
<dbReference type="GO" id="GO:0008781">
    <property type="term" value="F:N-acylneuraminate cytidylyltransferase activity"/>
    <property type="evidence" value="ECO:0007669"/>
    <property type="project" value="TreeGrafter"/>
</dbReference>
<dbReference type="AlphaFoldDB" id="A0A5C6TQY5"/>
<gene>
    <name evidence="1" type="ORF">FRZ32_02560</name>
</gene>
<dbReference type="PANTHER" id="PTHR21485:SF6">
    <property type="entry name" value="N-ACYLNEURAMINATE CYTIDYLYLTRANSFERASE-RELATED"/>
    <property type="match status" value="1"/>
</dbReference>
<dbReference type="OrthoDB" id="9805604at2"/>
<dbReference type="PANTHER" id="PTHR21485">
    <property type="entry name" value="HAD SUPERFAMILY MEMBERS CMAS AND KDSC"/>
    <property type="match status" value="1"/>
</dbReference>
<evidence type="ECO:0000313" key="2">
    <source>
        <dbReference type="Proteomes" id="UP000321249"/>
    </source>
</evidence>
<organism evidence="1 2">
    <name type="scientific">Allosphingosinicella ginsenosidimutans</name>
    <dbReference type="NCBI Taxonomy" id="1176539"/>
    <lineage>
        <taxon>Bacteria</taxon>
        <taxon>Pseudomonadati</taxon>
        <taxon>Pseudomonadota</taxon>
        <taxon>Alphaproteobacteria</taxon>
        <taxon>Sphingomonadales</taxon>
        <taxon>Sphingomonadaceae</taxon>
        <taxon>Allosphingosinicella</taxon>
    </lineage>
</organism>
<dbReference type="Proteomes" id="UP000321249">
    <property type="component" value="Unassembled WGS sequence"/>
</dbReference>
<dbReference type="Pfam" id="PF02348">
    <property type="entry name" value="CTP_transf_3"/>
    <property type="match status" value="1"/>
</dbReference>
<keyword evidence="2" id="KW-1185">Reference proteome</keyword>
<dbReference type="SUPFAM" id="SSF53448">
    <property type="entry name" value="Nucleotide-diphospho-sugar transferases"/>
    <property type="match status" value="1"/>
</dbReference>
<dbReference type="InterPro" id="IPR029044">
    <property type="entry name" value="Nucleotide-diphossugar_trans"/>
</dbReference>
<proteinExistence type="predicted"/>
<accession>A0A5C6TQY5</accession>